<evidence type="ECO:0000313" key="2">
    <source>
        <dbReference type="Proteomes" id="UP000503011"/>
    </source>
</evidence>
<dbReference type="EMBL" id="AP022871">
    <property type="protein sequence ID" value="BCB83126.1"/>
    <property type="molecule type" value="Genomic_DNA"/>
</dbReference>
<evidence type="ECO:0000313" key="1">
    <source>
        <dbReference type="EMBL" id="BCB83126.1"/>
    </source>
</evidence>
<protein>
    <submittedName>
        <fullName evidence="1">Uncharacterized protein</fullName>
    </submittedName>
</protein>
<reference evidence="1 2" key="1">
    <citation type="submission" date="2020-03" db="EMBL/GenBank/DDBJ databases">
        <title>Whole genome shotgun sequence of Phytohabitans suffuscus NBRC 105367.</title>
        <authorList>
            <person name="Komaki H."/>
            <person name="Tamura T."/>
        </authorList>
    </citation>
    <scope>NUCLEOTIDE SEQUENCE [LARGE SCALE GENOMIC DNA]</scope>
    <source>
        <strain evidence="1 2">NBRC 105367</strain>
    </source>
</reference>
<keyword evidence="2" id="KW-1185">Reference proteome</keyword>
<dbReference type="RefSeq" id="WP_173153252.1">
    <property type="nucleotide sequence ID" value="NZ_AP022871.1"/>
</dbReference>
<name>A0A6F8YAJ5_9ACTN</name>
<organism evidence="1 2">
    <name type="scientific">Phytohabitans suffuscus</name>
    <dbReference type="NCBI Taxonomy" id="624315"/>
    <lineage>
        <taxon>Bacteria</taxon>
        <taxon>Bacillati</taxon>
        <taxon>Actinomycetota</taxon>
        <taxon>Actinomycetes</taxon>
        <taxon>Micromonosporales</taxon>
        <taxon>Micromonosporaceae</taxon>
    </lineage>
</organism>
<gene>
    <name evidence="1" type="ORF">Psuf_004390</name>
</gene>
<sequence length="212" mass="23848">MDAALVELLDQLWAVVAYDRRGAGRRVRWSATHRYWLPSRAYGTGFVTEPIDNNDGQPSEESLPPIRALVQTLLRDRICQRCGLSDLEDHFVAPGIHQDLALYCVQLPDPSVVESFGGGGDRKHWGSIYGCSAVKPYYFTDSHGEEHVTFGGGMVASLVRDREWCSRCAGTAWNIAQAAGLAGVPVDTYVRDQTYERLRTREANRSYRRNRR</sequence>
<dbReference type="KEGG" id="psuu:Psuf_004390"/>
<proteinExistence type="predicted"/>
<reference evidence="1 2" key="2">
    <citation type="submission" date="2020-03" db="EMBL/GenBank/DDBJ databases">
        <authorList>
            <person name="Ichikawa N."/>
            <person name="Kimura A."/>
            <person name="Kitahashi Y."/>
            <person name="Uohara A."/>
        </authorList>
    </citation>
    <scope>NUCLEOTIDE SEQUENCE [LARGE SCALE GENOMIC DNA]</scope>
    <source>
        <strain evidence="1 2">NBRC 105367</strain>
    </source>
</reference>
<accession>A0A6F8YAJ5</accession>
<dbReference type="AlphaFoldDB" id="A0A6F8YAJ5"/>
<dbReference type="Proteomes" id="UP000503011">
    <property type="component" value="Chromosome"/>
</dbReference>